<proteinExistence type="predicted"/>
<dbReference type="HOGENOM" id="CLU_088457_0_0_1"/>
<keyword evidence="1" id="KW-0472">Membrane</keyword>
<name>A0A0C3NYS1_PISTI</name>
<reference evidence="3" key="2">
    <citation type="submission" date="2015-01" db="EMBL/GenBank/DDBJ databases">
        <title>Evolutionary Origins and Diversification of the Mycorrhizal Mutualists.</title>
        <authorList>
            <consortium name="DOE Joint Genome Institute"/>
            <consortium name="Mycorrhizal Genomics Consortium"/>
            <person name="Kohler A."/>
            <person name="Kuo A."/>
            <person name="Nagy L.G."/>
            <person name="Floudas D."/>
            <person name="Copeland A."/>
            <person name="Barry K.W."/>
            <person name="Cichocki N."/>
            <person name="Veneault-Fourrey C."/>
            <person name="LaButti K."/>
            <person name="Lindquist E.A."/>
            <person name="Lipzen A."/>
            <person name="Lundell T."/>
            <person name="Morin E."/>
            <person name="Murat C."/>
            <person name="Riley R."/>
            <person name="Ohm R."/>
            <person name="Sun H."/>
            <person name="Tunlid A."/>
            <person name="Henrissat B."/>
            <person name="Grigoriev I.V."/>
            <person name="Hibbett D.S."/>
            <person name="Martin F."/>
        </authorList>
    </citation>
    <scope>NUCLEOTIDE SEQUENCE [LARGE SCALE GENOMIC DNA]</scope>
    <source>
        <strain evidence="3">Marx 270</strain>
    </source>
</reference>
<keyword evidence="1" id="KW-1133">Transmembrane helix</keyword>
<gene>
    <name evidence="2" type="ORF">M404DRAFT_763394</name>
</gene>
<keyword evidence="3" id="KW-1185">Reference proteome</keyword>
<sequence>MTNFSLNTSGVAGVFGGEEAVATMATVHVYEHRKWLGWYNSPGSYTVAKRYGLLANSRFFSGIFPGIHTDPATLFELDGWKGPKFRAAHSGSVLDETGHLASLFLKECSDLPADAVPGRQTKQIGVTVAELHHVPEEHMYPEPLDMASPIVALIPITVSIGTSVTCAYFHDWFSFSMILLGTIASGVSCLVIGSGKLTFTHPKAADGCPPGDGVLGTDKEIAVLRGPEVNPIMTISGGVQCS</sequence>
<dbReference type="InParanoid" id="A0A0C3NYS1"/>
<accession>A0A0C3NYS1</accession>
<dbReference type="EMBL" id="KN831996">
    <property type="protein sequence ID" value="KIO00426.1"/>
    <property type="molecule type" value="Genomic_DNA"/>
</dbReference>
<organism evidence="2 3">
    <name type="scientific">Pisolithus tinctorius Marx 270</name>
    <dbReference type="NCBI Taxonomy" id="870435"/>
    <lineage>
        <taxon>Eukaryota</taxon>
        <taxon>Fungi</taxon>
        <taxon>Dikarya</taxon>
        <taxon>Basidiomycota</taxon>
        <taxon>Agaricomycotina</taxon>
        <taxon>Agaricomycetes</taxon>
        <taxon>Agaricomycetidae</taxon>
        <taxon>Boletales</taxon>
        <taxon>Sclerodermatineae</taxon>
        <taxon>Pisolithaceae</taxon>
        <taxon>Pisolithus</taxon>
    </lineage>
</organism>
<dbReference type="OrthoDB" id="2366471at2759"/>
<feature type="transmembrane region" description="Helical" evidence="1">
    <location>
        <begin position="172"/>
        <end position="193"/>
    </location>
</feature>
<protein>
    <submittedName>
        <fullName evidence="2">Uncharacterized protein</fullName>
    </submittedName>
</protein>
<dbReference type="AlphaFoldDB" id="A0A0C3NYS1"/>
<evidence type="ECO:0000313" key="2">
    <source>
        <dbReference type="EMBL" id="KIO00426.1"/>
    </source>
</evidence>
<dbReference type="STRING" id="870435.A0A0C3NYS1"/>
<evidence type="ECO:0000313" key="3">
    <source>
        <dbReference type="Proteomes" id="UP000054217"/>
    </source>
</evidence>
<reference evidence="2 3" key="1">
    <citation type="submission" date="2014-04" db="EMBL/GenBank/DDBJ databases">
        <authorList>
            <consortium name="DOE Joint Genome Institute"/>
            <person name="Kuo A."/>
            <person name="Kohler A."/>
            <person name="Costa M.D."/>
            <person name="Nagy L.G."/>
            <person name="Floudas D."/>
            <person name="Copeland A."/>
            <person name="Barry K.W."/>
            <person name="Cichocki N."/>
            <person name="Veneault-Fourrey C."/>
            <person name="LaButti K."/>
            <person name="Lindquist E.A."/>
            <person name="Lipzen A."/>
            <person name="Lundell T."/>
            <person name="Morin E."/>
            <person name="Murat C."/>
            <person name="Sun H."/>
            <person name="Tunlid A."/>
            <person name="Henrissat B."/>
            <person name="Grigoriev I.V."/>
            <person name="Hibbett D.S."/>
            <person name="Martin F."/>
            <person name="Nordberg H.P."/>
            <person name="Cantor M.N."/>
            <person name="Hua S.X."/>
        </authorList>
    </citation>
    <scope>NUCLEOTIDE SEQUENCE [LARGE SCALE GENOMIC DNA]</scope>
    <source>
        <strain evidence="2 3">Marx 270</strain>
    </source>
</reference>
<keyword evidence="1" id="KW-0812">Transmembrane</keyword>
<dbReference type="Proteomes" id="UP000054217">
    <property type="component" value="Unassembled WGS sequence"/>
</dbReference>
<evidence type="ECO:0000256" key="1">
    <source>
        <dbReference type="SAM" id="Phobius"/>
    </source>
</evidence>